<evidence type="ECO:0000313" key="1">
    <source>
        <dbReference type="EMBL" id="MFC3985499.1"/>
    </source>
</evidence>
<name>A0ABV8F9Y5_9ACTN</name>
<dbReference type="RefSeq" id="WP_352016397.1">
    <property type="nucleotide sequence ID" value="NZ_JBHSBC010000047.1"/>
</dbReference>
<accession>A0ABV8F9Y5</accession>
<organism evidence="1 2">
    <name type="scientific">Streptosporangium jomthongense</name>
    <dbReference type="NCBI Taxonomy" id="1193683"/>
    <lineage>
        <taxon>Bacteria</taxon>
        <taxon>Bacillati</taxon>
        <taxon>Actinomycetota</taxon>
        <taxon>Actinomycetes</taxon>
        <taxon>Streptosporangiales</taxon>
        <taxon>Streptosporangiaceae</taxon>
        <taxon>Streptosporangium</taxon>
    </lineage>
</organism>
<comment type="caution">
    <text evidence="1">The sequence shown here is derived from an EMBL/GenBank/DDBJ whole genome shotgun (WGS) entry which is preliminary data.</text>
</comment>
<reference evidence="2" key="1">
    <citation type="journal article" date="2019" name="Int. J. Syst. Evol. Microbiol.">
        <title>The Global Catalogue of Microorganisms (GCM) 10K type strain sequencing project: providing services to taxonomists for standard genome sequencing and annotation.</title>
        <authorList>
            <consortium name="The Broad Institute Genomics Platform"/>
            <consortium name="The Broad Institute Genome Sequencing Center for Infectious Disease"/>
            <person name="Wu L."/>
            <person name="Ma J."/>
        </authorList>
    </citation>
    <scope>NUCLEOTIDE SEQUENCE [LARGE SCALE GENOMIC DNA]</scope>
    <source>
        <strain evidence="2">TBRC 7912</strain>
    </source>
</reference>
<dbReference type="EMBL" id="JBHSBC010000047">
    <property type="protein sequence ID" value="MFC3985499.1"/>
    <property type="molecule type" value="Genomic_DNA"/>
</dbReference>
<sequence>MHPTRETDAAARSRLAQLMDERRVQLGLTWNQVADRANLTKEGLRTVRTGTRKIMPLTKGGIEVALAWQQGSVDAILAGGTPEEVPPSARAPEAPADNLAAPWITTALEGEGSSVDNFRPLIEALRELGRRSGYTLGETLVEAGLATVADLAIRRAASPTERYEAQVKQIMDDPNLSRGQKRDLITSLKKLREALNLI</sequence>
<evidence type="ECO:0008006" key="3">
    <source>
        <dbReference type="Google" id="ProtNLM"/>
    </source>
</evidence>
<keyword evidence="2" id="KW-1185">Reference proteome</keyword>
<evidence type="ECO:0000313" key="2">
    <source>
        <dbReference type="Proteomes" id="UP001595698"/>
    </source>
</evidence>
<protein>
    <recommendedName>
        <fullName evidence="3">Transcriptional regulator</fullName>
    </recommendedName>
</protein>
<dbReference type="Proteomes" id="UP001595698">
    <property type="component" value="Unassembled WGS sequence"/>
</dbReference>
<proteinExistence type="predicted"/>
<gene>
    <name evidence="1" type="ORF">ACFOYY_35585</name>
</gene>